<feature type="transmembrane region" description="Helical" evidence="2">
    <location>
        <begin position="12"/>
        <end position="30"/>
    </location>
</feature>
<gene>
    <name evidence="3" type="ORF">IEQ34_007240</name>
</gene>
<comment type="caution">
    <text evidence="3">The sequence shown here is derived from an EMBL/GenBank/DDBJ whole genome shotgun (WGS) entry which is preliminary data.</text>
</comment>
<dbReference type="GO" id="GO:0051603">
    <property type="term" value="P:proteolysis involved in protein catabolic process"/>
    <property type="evidence" value="ECO:0007669"/>
    <property type="project" value="InterPro"/>
</dbReference>
<evidence type="ECO:0000313" key="3">
    <source>
        <dbReference type="EMBL" id="KAH0464454.1"/>
    </source>
</evidence>
<keyword evidence="2" id="KW-1133">Transmembrane helix</keyword>
<organism evidence="3 4">
    <name type="scientific">Dendrobium chrysotoxum</name>
    <name type="common">Orchid</name>
    <dbReference type="NCBI Taxonomy" id="161865"/>
    <lineage>
        <taxon>Eukaryota</taxon>
        <taxon>Viridiplantae</taxon>
        <taxon>Streptophyta</taxon>
        <taxon>Embryophyta</taxon>
        <taxon>Tracheophyta</taxon>
        <taxon>Spermatophyta</taxon>
        <taxon>Magnoliopsida</taxon>
        <taxon>Liliopsida</taxon>
        <taxon>Asparagales</taxon>
        <taxon>Orchidaceae</taxon>
        <taxon>Epidendroideae</taxon>
        <taxon>Malaxideae</taxon>
        <taxon>Dendrobiinae</taxon>
        <taxon>Dendrobium</taxon>
    </lineage>
</organism>
<dbReference type="InterPro" id="IPR001353">
    <property type="entry name" value="Proteasome_sua/b"/>
</dbReference>
<dbReference type="InterPro" id="IPR029055">
    <property type="entry name" value="Ntn_hydrolases_N"/>
</dbReference>
<evidence type="ECO:0000256" key="1">
    <source>
        <dbReference type="ARBA" id="ARBA00026071"/>
    </source>
</evidence>
<comment type="subunit">
    <text evidence="1">The 26S proteasome consists of a 20S proteasome core and two 19S regulatory subunits. The 20S proteasome core is composed of 28 subunits that are arranged in four stacked rings, resulting in a barrel-shaped structure. The two end rings are each formed by seven alpha subunits, and the two central rings are each formed by seven beta subunits. The catalytic chamber with the active sites is on the inside of the barrel.</text>
</comment>
<dbReference type="Proteomes" id="UP000775213">
    <property type="component" value="Unassembled WGS sequence"/>
</dbReference>
<keyword evidence="2" id="KW-0472">Membrane</keyword>
<proteinExistence type="predicted"/>
<reference evidence="3 4" key="1">
    <citation type="journal article" date="2021" name="Hortic Res">
        <title>Chromosome-scale assembly of the Dendrobium chrysotoxum genome enhances the understanding of orchid evolution.</title>
        <authorList>
            <person name="Zhang Y."/>
            <person name="Zhang G.Q."/>
            <person name="Zhang D."/>
            <person name="Liu X.D."/>
            <person name="Xu X.Y."/>
            <person name="Sun W.H."/>
            <person name="Yu X."/>
            <person name="Zhu X."/>
            <person name="Wang Z.W."/>
            <person name="Zhao X."/>
            <person name="Zhong W.Y."/>
            <person name="Chen H."/>
            <person name="Yin W.L."/>
            <person name="Huang T."/>
            <person name="Niu S.C."/>
            <person name="Liu Z.J."/>
        </authorList>
    </citation>
    <scope>NUCLEOTIDE SEQUENCE [LARGE SCALE GENOMIC DNA]</scope>
    <source>
        <strain evidence="3">Lindl</strain>
    </source>
</reference>
<name>A0AAV7H8L5_DENCH</name>
<dbReference type="SUPFAM" id="SSF56235">
    <property type="entry name" value="N-terminal nucleophile aminohydrolases (Ntn hydrolases)"/>
    <property type="match status" value="1"/>
</dbReference>
<dbReference type="GO" id="GO:0005839">
    <property type="term" value="C:proteasome core complex"/>
    <property type="evidence" value="ECO:0007669"/>
    <property type="project" value="InterPro"/>
</dbReference>
<sequence length="179" mass="19175">MKGLTTNLQHGPGGRIVAFFLVSWTAIFAIEWPEGTLGTGSQTSHIPKMKLDTSGLETFVPPSRGLDVLPSDFTASPALTDSLWFALQFDGFQKNAVQMVKPAKGTTTLAFIFKEGVIVAADSRASMGGYIYSRGGISVKLMVVLFLLCIWEAFVLIVMGALGGFLGFVAWAFVISFAA</sequence>
<dbReference type="EMBL" id="JAGFBR010000007">
    <property type="protein sequence ID" value="KAH0464454.1"/>
    <property type="molecule type" value="Genomic_DNA"/>
</dbReference>
<evidence type="ECO:0000313" key="4">
    <source>
        <dbReference type="Proteomes" id="UP000775213"/>
    </source>
</evidence>
<evidence type="ECO:0000256" key="2">
    <source>
        <dbReference type="SAM" id="Phobius"/>
    </source>
</evidence>
<keyword evidence="2" id="KW-0812">Transmembrane</keyword>
<feature type="transmembrane region" description="Helical" evidence="2">
    <location>
        <begin position="141"/>
        <end position="174"/>
    </location>
</feature>
<protein>
    <submittedName>
        <fullName evidence="3">Uncharacterized protein</fullName>
    </submittedName>
</protein>
<keyword evidence="4" id="KW-1185">Reference proteome</keyword>
<dbReference type="AlphaFoldDB" id="A0AAV7H8L5"/>
<dbReference type="Pfam" id="PF00227">
    <property type="entry name" value="Proteasome"/>
    <property type="match status" value="1"/>
</dbReference>
<accession>A0AAV7H8L5</accession>
<dbReference type="Gene3D" id="3.60.20.10">
    <property type="entry name" value="Glutamine Phosphoribosylpyrophosphate, subunit 1, domain 1"/>
    <property type="match status" value="1"/>
</dbReference>